<proteinExistence type="predicted"/>
<evidence type="ECO:0000313" key="2">
    <source>
        <dbReference type="EMBL" id="PQJ29922.1"/>
    </source>
</evidence>
<accession>A0A2S7U6I3</accession>
<feature type="signal peptide" evidence="1">
    <location>
        <begin position="1"/>
        <end position="20"/>
    </location>
</feature>
<protein>
    <submittedName>
        <fullName evidence="2">Uncharacterized protein</fullName>
    </submittedName>
</protein>
<evidence type="ECO:0000313" key="3">
    <source>
        <dbReference type="Proteomes" id="UP000239907"/>
    </source>
</evidence>
<dbReference type="SUPFAM" id="SSF48452">
    <property type="entry name" value="TPR-like"/>
    <property type="match status" value="1"/>
</dbReference>
<dbReference type="OrthoDB" id="186779at2"/>
<keyword evidence="1" id="KW-0732">Signal</keyword>
<dbReference type="Gene3D" id="1.25.40.10">
    <property type="entry name" value="Tetratricopeptide repeat domain"/>
    <property type="match status" value="1"/>
</dbReference>
<gene>
    <name evidence="2" type="ORF">BSZ32_16495</name>
</gene>
<name>A0A2S7U6I3_9BACT</name>
<dbReference type="RefSeq" id="WP_105044436.1">
    <property type="nucleotide sequence ID" value="NZ_MQWA01000001.1"/>
</dbReference>
<sequence>MKLFTIIITLGLACSTLADAIIAVEKPKSIDELIVQLKSDAYKVRELASHQLWQLGEDSLAQLKTVVDSDDPEQVSRAEALIRNIEAGVLPSTDKKVIEAIDRYRSTVSSTEKLRALEGLVKLRAFKQVLFLLHREEDAKTREWLSKRSGIHGVASLAAKQALTDGHIEEATQLLRIAPKNEANYRALAHVLKCSDQLDAEIEATKKRLPAKDAQKWLLTQLRKRGDLKQAKILAKKTKSEQALATFAVLDGNPIPFLEYYKSRSSNTNHTIVLNLLKRLHLQNDPTDIHEVITELAKQVDGEADEKEKLEYITRVALLMGDRAVGEKLLKRYNDAHALAYFSAQGYSEEEFELLGTPNPVTQAEEFEAWMKEEIERELDIDLGLLAEQSSEIEELAHFYFNRGEREQSLSILKPLLKSLLDDGDDRWFEIVGALPMYGMGEFVAQLASDRGNKDNTYHRLSYEIFGNVPEMDFIWKQVEELHANAADLEHFLSVLEVMGVRPDTKSNRKSSLSQIEALLESTKGDARIDLLVALAYVAESRNDFESMLRHYKELCKDRELADKRQFYLKYQRAAEVIFDWQEIVASYDLKPETYINNPIRLARYAIAKRRLGEGELADTLLKRALLRTLGGTQELNALATVLHECGARKEAKAIWLEHIACLDVSSVEFYYALNFINHQSGFAIEEGNWELASSFSLAEMIFLVQPSFRLSRYYITLRSGYTSNYVAGMRLLEQGNKAGALEMLEYAHNTLTGDGTLADNFFPSLMNSPLKKDAEKWFEASWNHIERGIELYPNDHNTRNTAAWLGARTGMRLDDSLKHAKLALRSQPKQPAYLDTLAEIYFAKRDRVSAVKHSNKSLEYIKSGAYAYIRTAASSANMFSELTQQNTRFKNEVFPSR</sequence>
<dbReference type="AlphaFoldDB" id="A0A2S7U6I3"/>
<evidence type="ECO:0000256" key="1">
    <source>
        <dbReference type="SAM" id="SignalP"/>
    </source>
</evidence>
<comment type="caution">
    <text evidence="2">The sequence shown here is derived from an EMBL/GenBank/DDBJ whole genome shotgun (WGS) entry which is preliminary data.</text>
</comment>
<feature type="chain" id="PRO_5015734102" evidence="1">
    <location>
        <begin position="21"/>
        <end position="898"/>
    </location>
</feature>
<organism evidence="2 3">
    <name type="scientific">Rubritalea profundi</name>
    <dbReference type="NCBI Taxonomy" id="1658618"/>
    <lineage>
        <taxon>Bacteria</taxon>
        <taxon>Pseudomonadati</taxon>
        <taxon>Verrucomicrobiota</taxon>
        <taxon>Verrucomicrobiia</taxon>
        <taxon>Verrucomicrobiales</taxon>
        <taxon>Rubritaleaceae</taxon>
        <taxon>Rubritalea</taxon>
    </lineage>
</organism>
<dbReference type="InterPro" id="IPR011990">
    <property type="entry name" value="TPR-like_helical_dom_sf"/>
</dbReference>
<reference evidence="2 3" key="1">
    <citation type="submission" date="2016-12" db="EMBL/GenBank/DDBJ databases">
        <title>Study of bacterial adaptation to deep sea.</title>
        <authorList>
            <person name="Song J."/>
            <person name="Yoshizawa S."/>
            <person name="Kogure K."/>
        </authorList>
    </citation>
    <scope>NUCLEOTIDE SEQUENCE [LARGE SCALE GENOMIC DNA]</scope>
    <source>
        <strain evidence="2 3">SAORIC-165</strain>
    </source>
</reference>
<dbReference type="EMBL" id="MQWA01000001">
    <property type="protein sequence ID" value="PQJ29922.1"/>
    <property type="molecule type" value="Genomic_DNA"/>
</dbReference>
<keyword evidence="3" id="KW-1185">Reference proteome</keyword>
<dbReference type="Proteomes" id="UP000239907">
    <property type="component" value="Unassembled WGS sequence"/>
</dbReference>